<dbReference type="Proteomes" id="UP000537825">
    <property type="component" value="Unassembled WGS sequence"/>
</dbReference>
<sequence>MKRTLHVEVHPFVDAAEALAGRNVKALGVAPDNTVWWLAEGDEVLHFADGWDTWERFTLPRGAPDFHYVQPLPDGEVLLVNGRCRYRSETGYERNAHVYSQEGTLLRELTLGDGIEDVQTTSDGQVWVSYFDEGVIGSLTRGGDGSRSPVGAEGLERFDALGQRQESGVQMALGLGQSILECYALNVASERETWFYSYTDFPLVRMRPGEPSTVWSSPVHGARAIAVSDTHVLFGGCYDDKALLQLYRLYYRGEQRLAPLTRVVLTDETGRAWQPSWLKGRGPWLHGAEGTRHFRVSMEELLALAAAT</sequence>
<dbReference type="AlphaFoldDB" id="A0A7X5BSN3"/>
<protein>
    <submittedName>
        <fullName evidence="1">Uncharacterized protein</fullName>
    </submittedName>
</protein>
<accession>A0A7X5BSN3</accession>
<gene>
    <name evidence="1" type="ORF">GTZ93_06300</name>
</gene>
<comment type="caution">
    <text evidence="1">The sequence shown here is derived from an EMBL/GenBank/DDBJ whole genome shotgun (WGS) entry which is preliminary data.</text>
</comment>
<proteinExistence type="predicted"/>
<reference evidence="1 2" key="1">
    <citation type="submission" date="2020-01" db="EMBL/GenBank/DDBJ databases">
        <title>The draft genome sequence of Corallococcus exiguus DSM 14696.</title>
        <authorList>
            <person name="Zhang X."/>
            <person name="Zhu H."/>
        </authorList>
    </citation>
    <scope>NUCLEOTIDE SEQUENCE [LARGE SCALE GENOMIC DNA]</scope>
    <source>
        <strain evidence="1 2">DSM 14696</strain>
    </source>
</reference>
<evidence type="ECO:0000313" key="1">
    <source>
        <dbReference type="EMBL" id="NBC39437.1"/>
    </source>
</evidence>
<dbReference type="EMBL" id="JAAAPK010000001">
    <property type="protein sequence ID" value="NBC39437.1"/>
    <property type="molecule type" value="Genomic_DNA"/>
</dbReference>
<dbReference type="RefSeq" id="WP_139921361.1">
    <property type="nucleotide sequence ID" value="NZ_CBCSLE010000047.1"/>
</dbReference>
<dbReference type="SUPFAM" id="SSF63829">
    <property type="entry name" value="Calcium-dependent phosphotriesterase"/>
    <property type="match status" value="1"/>
</dbReference>
<keyword evidence="2" id="KW-1185">Reference proteome</keyword>
<evidence type="ECO:0000313" key="2">
    <source>
        <dbReference type="Proteomes" id="UP000537825"/>
    </source>
</evidence>
<organism evidence="1 2">
    <name type="scientific">Corallococcus exiguus</name>
    <dbReference type="NCBI Taxonomy" id="83462"/>
    <lineage>
        <taxon>Bacteria</taxon>
        <taxon>Pseudomonadati</taxon>
        <taxon>Myxococcota</taxon>
        <taxon>Myxococcia</taxon>
        <taxon>Myxococcales</taxon>
        <taxon>Cystobacterineae</taxon>
        <taxon>Myxococcaceae</taxon>
        <taxon>Corallococcus</taxon>
    </lineage>
</organism>
<name>A0A7X5BSN3_9BACT</name>